<feature type="region of interest" description="Disordered" evidence="1">
    <location>
        <begin position="67"/>
        <end position="87"/>
    </location>
</feature>
<accession>A0A448XLI1</accession>
<organism evidence="2 3">
    <name type="scientific">Protopolystoma xenopodis</name>
    <dbReference type="NCBI Taxonomy" id="117903"/>
    <lineage>
        <taxon>Eukaryota</taxon>
        <taxon>Metazoa</taxon>
        <taxon>Spiralia</taxon>
        <taxon>Lophotrochozoa</taxon>
        <taxon>Platyhelminthes</taxon>
        <taxon>Monogenea</taxon>
        <taxon>Polyopisthocotylea</taxon>
        <taxon>Polystomatidea</taxon>
        <taxon>Polystomatidae</taxon>
        <taxon>Protopolystoma</taxon>
    </lineage>
</organism>
<name>A0A448XLI1_9PLAT</name>
<dbReference type="EMBL" id="CAAALY010261395">
    <property type="protein sequence ID" value="VEL39485.1"/>
    <property type="molecule type" value="Genomic_DNA"/>
</dbReference>
<feature type="compositionally biased region" description="Polar residues" evidence="1">
    <location>
        <begin position="69"/>
        <end position="81"/>
    </location>
</feature>
<sequence length="137" mass="14517">MITCKFLGQSLTPGEVDQSHEVQSRLRSSRIIASSASGACSLKLRPRIGVSASANVVAGVGISGRADCSTASEPGSGSSTGCWRRPAGSAEQPREVMLLQLASLFFTHCHSRLMEFGERQRANELLDAKSHTIVTGD</sequence>
<dbReference type="AlphaFoldDB" id="A0A448XLI1"/>
<evidence type="ECO:0000313" key="3">
    <source>
        <dbReference type="Proteomes" id="UP000784294"/>
    </source>
</evidence>
<keyword evidence="3" id="KW-1185">Reference proteome</keyword>
<reference evidence="2" key="1">
    <citation type="submission" date="2018-11" db="EMBL/GenBank/DDBJ databases">
        <authorList>
            <consortium name="Pathogen Informatics"/>
        </authorList>
    </citation>
    <scope>NUCLEOTIDE SEQUENCE</scope>
</reference>
<evidence type="ECO:0000256" key="1">
    <source>
        <dbReference type="SAM" id="MobiDB-lite"/>
    </source>
</evidence>
<proteinExistence type="predicted"/>
<protein>
    <submittedName>
        <fullName evidence="2">Uncharacterized protein</fullName>
    </submittedName>
</protein>
<gene>
    <name evidence="2" type="ORF">PXEA_LOCUS32925</name>
</gene>
<evidence type="ECO:0000313" key="2">
    <source>
        <dbReference type="EMBL" id="VEL39485.1"/>
    </source>
</evidence>
<dbReference type="Proteomes" id="UP000784294">
    <property type="component" value="Unassembled WGS sequence"/>
</dbReference>
<comment type="caution">
    <text evidence="2">The sequence shown here is derived from an EMBL/GenBank/DDBJ whole genome shotgun (WGS) entry which is preliminary data.</text>
</comment>